<evidence type="ECO:0000259" key="5">
    <source>
        <dbReference type="Pfam" id="PF04650"/>
    </source>
</evidence>
<feature type="domain" description="DUF1542" evidence="6">
    <location>
        <begin position="205"/>
        <end position="280"/>
    </location>
</feature>
<feature type="coiled-coil region" evidence="2">
    <location>
        <begin position="437"/>
        <end position="480"/>
    </location>
</feature>
<gene>
    <name evidence="7" type="ORF">Q4528_10600</name>
</gene>
<feature type="compositionally biased region" description="Basic and acidic residues" evidence="3">
    <location>
        <begin position="1765"/>
        <end position="1774"/>
    </location>
</feature>
<feature type="compositionally biased region" description="Polar residues" evidence="3">
    <location>
        <begin position="1066"/>
        <end position="1078"/>
    </location>
</feature>
<feature type="coiled-coil region" evidence="2">
    <location>
        <begin position="1674"/>
        <end position="1701"/>
    </location>
</feature>
<feature type="compositionally biased region" description="Polar residues" evidence="3">
    <location>
        <begin position="1775"/>
        <end position="1786"/>
    </location>
</feature>
<proteinExistence type="predicted"/>
<feature type="domain" description="DUF1542" evidence="6">
    <location>
        <begin position="822"/>
        <end position="897"/>
    </location>
</feature>
<feature type="domain" description="DUF1542" evidence="6">
    <location>
        <begin position="668"/>
        <end position="742"/>
    </location>
</feature>
<comment type="caution">
    <text evidence="7">The sequence shown here is derived from an EMBL/GenBank/DDBJ whole genome shotgun (WGS) entry which is preliminary data.</text>
</comment>
<feature type="domain" description="DUF1542" evidence="6">
    <location>
        <begin position="1670"/>
        <end position="1744"/>
    </location>
</feature>
<feature type="compositionally biased region" description="Polar residues" evidence="3">
    <location>
        <begin position="1817"/>
        <end position="1834"/>
    </location>
</feature>
<feature type="region of interest" description="Disordered" evidence="3">
    <location>
        <begin position="135"/>
        <end position="200"/>
    </location>
</feature>
<evidence type="ECO:0000256" key="4">
    <source>
        <dbReference type="SAM" id="SignalP"/>
    </source>
</evidence>
<feature type="domain" description="DUF1542" evidence="6">
    <location>
        <begin position="514"/>
        <end position="589"/>
    </location>
</feature>
<name>A0AAW7YT50_9STAP</name>
<feature type="domain" description="DUF1542" evidence="6">
    <location>
        <begin position="899"/>
        <end position="975"/>
    </location>
</feature>
<evidence type="ECO:0000259" key="6">
    <source>
        <dbReference type="Pfam" id="PF07564"/>
    </source>
</evidence>
<feature type="domain" description="DUF1542" evidence="6">
    <location>
        <begin position="359"/>
        <end position="433"/>
    </location>
</feature>
<feature type="region of interest" description="Disordered" evidence="3">
    <location>
        <begin position="1066"/>
        <end position="1085"/>
    </location>
</feature>
<evidence type="ECO:0000256" key="2">
    <source>
        <dbReference type="SAM" id="Coils"/>
    </source>
</evidence>
<feature type="domain" description="DUF1542" evidence="6">
    <location>
        <begin position="1592"/>
        <end position="1666"/>
    </location>
</feature>
<dbReference type="NCBIfam" id="TIGR01168">
    <property type="entry name" value="YSIRK_signal"/>
    <property type="match status" value="1"/>
</dbReference>
<feature type="coiled-coil region" evidence="2">
    <location>
        <begin position="1205"/>
        <end position="1327"/>
    </location>
</feature>
<feature type="coiled-coil region" evidence="2">
    <location>
        <begin position="926"/>
        <end position="960"/>
    </location>
</feature>
<sequence length="1862" mass="201556">MNLFKQQKFSIRKFNVGIFSALIATVAFLGVNTNSAEASEVENGVANNQVDNAVVNQEQTNNVDSQFSDTNQVVDPNVNQATTENNNQDATTENINNPVVNSGEGVSNQDNTITNDEVNTPAVEVVQPAVSLDDLQTPKLPTELNNDNQNSKVPTEGLNKPVATVETNQSPKKRSKRDVGDSTNDNNVVANNQVDNAQNQTLNNAKQVATNEINQKATEKNQSINTTAEATQEEKQVALTDVEHQQFNANNNIQQAASENDVTTAKNNGLTAIDNMTVQTHAKEAARNAIVQKVADQILNINNNQNATNEEKAEAVNQVHNVEHQALKNINGANTQDEINNIQNQNVTSIGKVEPTTTVKPTAISEVNQAATEHNSTIDGNSGATTEEKAKAKEKVNGLVGITTYNINQSSSNQEVNQAKEFGINQINAITPEMAVKDSANDEINQAAQQQKENNNNNYADATTEEKTEANNLVDSLANEAHTDIAAANTTDEVNNVKNNTVQALQNASTVVAKKPAARDQINQALSDRKQAINNSNQSTTEEKADAINQLDPKKAEIDNNINQATTNGEVSTAVTNGLNELNNIEPATVKKQQAKTTIAQDADNQKQLINQDTNSTTEEHDAANAKIDQAVAKANNDIDQAATNNDVDNAVATNQTEINQIQQDAQVKPAAKAEIAQKVTEQETVIQATRGTTTEEINEALQALQTAKTQADQAIDAAQSNADVENVKNEEIAKITSILPSQEYKNNAMAEIENLGEQRKVELTQNPDMTKEERDDTVDSVDRAVGQGTNNVYQALSKQSVDNAKNDAITNINQVRAFVNVKQDARDAISQIAEQRKQTFPNDVHATDEEKQEASNNVDAIVTKANEQINQATTDAQVAQVKNQAIQDIDLVVPQSNAKTTALSNIQTKQEQQTYIINNEPNATSEEKAIALQELNQAVTNANNEVNAATTNAQVATAEQNGITAISNTLPATQTKGDAKAALDQAATNQKALVGQNQDATTEEKDAANQLIDRALNNAKQSVTDVDSAIDVETKKNEGIDNINQITADTGVKTAVKQDLQNQANAKKQEIANSPLSTEEEKQAANTKVDNALQQGLTDVTNAQSIVDVNNAVKANDETIQAIQPETTVKDNAKKEALNILNQQKDTIYQNANATAEEKQLAGDKLDQLASKVINNINQANTNNDVDQAKTNAITEINQFTPSIVKKENANEELTDTADLKQAELDKSQNNSQEDIDDAKQTVQAILSKAKEQVNQAQTNQQVDEAKANGINALQNVQPIGGLRRDALKEVNDVYNDKVNEIQDAVNGTQEEITATLNNLNNIKAQDDTAINQATNVQQLTTAKDQALSDINGFEFTFTKKADAITEIRDALSAKENSINENNKATSQEKDNAINSAREQANIAFININNADTNQQVDDAVSNGKAEIDQVTPEVLTKPNAIESINQLADQLKETFGQTLGATLDESEEAAQKVDSIVNNANNEIENATSDIDVAQIKANAMNDLNQVVINVEQISNAAKALREEADKVKETIDSNEDAVESEKLAAKDNLNNILEKGLAVLNVQNTNEEVANAKSNFIDQIKAIKVDTVVKPRAISEVTKFVNNQVALIQSSTKTTTDEKEEAINRVKAIEDGSLASIKNANNSNDINEVVENAQLKLGSVNVKAVIKDETIKALDDKIAEQKEKINNSQANQEQKDKALSQLGQLTSKIGEQVDKAQSNEDVLKVKEETIKQIEAIIPEVTQKTPQKDPNQQSQEPVKTPQKGKDKDKDNDVPTQQTTVTGSNTDEDNTPIKNGENIDEQVTSSTVEQSEENDNNSTSEAKQLPETGQNDSHIPVAGIAFAAGAAIVSRRLSQKKDKSE</sequence>
<feature type="domain" description="DUF1542" evidence="6">
    <location>
        <begin position="591"/>
        <end position="666"/>
    </location>
</feature>
<feature type="compositionally biased region" description="Polar residues" evidence="3">
    <location>
        <begin position="143"/>
        <end position="153"/>
    </location>
</feature>
<feature type="domain" description="DUF1542" evidence="6">
    <location>
        <begin position="436"/>
        <end position="509"/>
    </location>
</feature>
<accession>A0AAW7YT50</accession>
<feature type="compositionally biased region" description="Polar residues" evidence="3">
    <location>
        <begin position="1744"/>
        <end position="1759"/>
    </location>
</feature>
<feature type="region of interest" description="Disordered" evidence="3">
    <location>
        <begin position="79"/>
        <end position="114"/>
    </location>
</feature>
<feature type="chain" id="PRO_5043824091" evidence="4">
    <location>
        <begin position="39"/>
        <end position="1862"/>
    </location>
</feature>
<dbReference type="Proteomes" id="UP001170310">
    <property type="component" value="Unassembled WGS sequence"/>
</dbReference>
<feature type="domain" description="DUF1542" evidence="6">
    <location>
        <begin position="1361"/>
        <end position="1436"/>
    </location>
</feature>
<keyword evidence="2" id="KW-0175">Coiled coil</keyword>
<feature type="domain" description="DUF1542" evidence="6">
    <location>
        <begin position="1130"/>
        <end position="1205"/>
    </location>
</feature>
<dbReference type="InterPro" id="IPR011439">
    <property type="entry name" value="DUF1542"/>
</dbReference>
<dbReference type="InterPro" id="IPR005877">
    <property type="entry name" value="YSIRK_signal_dom"/>
</dbReference>
<feature type="domain" description="DUF1542" evidence="6">
    <location>
        <begin position="1438"/>
        <end position="1513"/>
    </location>
</feature>
<organism evidence="7 8">
    <name type="scientific">Staphylococcus pasteuri_A</name>
    <dbReference type="NCBI Taxonomy" id="3062664"/>
    <lineage>
        <taxon>Bacteria</taxon>
        <taxon>Bacillati</taxon>
        <taxon>Bacillota</taxon>
        <taxon>Bacilli</taxon>
        <taxon>Bacillales</taxon>
        <taxon>Staphylococcaceae</taxon>
        <taxon>Staphylococcus</taxon>
    </lineage>
</organism>
<keyword evidence="1 4" id="KW-0732">Signal</keyword>
<protein>
    <submittedName>
        <fullName evidence="7">DUF1542 domain-containing protein</fullName>
    </submittedName>
</protein>
<dbReference type="NCBIfam" id="TIGR01167">
    <property type="entry name" value="LPXTG_anchor"/>
    <property type="match status" value="1"/>
</dbReference>
<dbReference type="Pfam" id="PF07564">
    <property type="entry name" value="DUF1542"/>
    <property type="match status" value="20"/>
</dbReference>
<evidence type="ECO:0000313" key="8">
    <source>
        <dbReference type="Proteomes" id="UP001170310"/>
    </source>
</evidence>
<feature type="domain" description="DUF1542" evidence="6">
    <location>
        <begin position="1286"/>
        <end position="1356"/>
    </location>
</feature>
<feature type="domain" description="YSIRK Gram-positive signal peptide" evidence="5">
    <location>
        <begin position="5"/>
        <end position="29"/>
    </location>
</feature>
<feature type="domain" description="DUF1542" evidence="6">
    <location>
        <begin position="976"/>
        <end position="1051"/>
    </location>
</feature>
<evidence type="ECO:0000313" key="7">
    <source>
        <dbReference type="EMBL" id="MDO6574589.1"/>
    </source>
</evidence>
<feature type="signal peptide" evidence="4">
    <location>
        <begin position="1"/>
        <end position="38"/>
    </location>
</feature>
<dbReference type="EMBL" id="JAUOQO010000009">
    <property type="protein sequence ID" value="MDO6574589.1"/>
    <property type="molecule type" value="Genomic_DNA"/>
</dbReference>
<feature type="domain" description="DUF1542" evidence="6">
    <location>
        <begin position="746"/>
        <end position="818"/>
    </location>
</feature>
<evidence type="ECO:0000256" key="1">
    <source>
        <dbReference type="ARBA" id="ARBA00022729"/>
    </source>
</evidence>
<feature type="region of interest" description="Disordered" evidence="3">
    <location>
        <begin position="1739"/>
        <end position="1837"/>
    </location>
</feature>
<dbReference type="Pfam" id="PF04650">
    <property type="entry name" value="YSIRK_signal"/>
    <property type="match status" value="1"/>
</dbReference>
<evidence type="ECO:0000256" key="3">
    <source>
        <dbReference type="SAM" id="MobiDB-lite"/>
    </source>
</evidence>
<reference evidence="7" key="1">
    <citation type="submission" date="2023-07" db="EMBL/GenBank/DDBJ databases">
        <title>Genome content predicts the carbon catabolic preferences of heterotrophic bacteria.</title>
        <authorList>
            <person name="Gralka M."/>
        </authorList>
    </citation>
    <scope>NUCLEOTIDE SEQUENCE</scope>
    <source>
        <strain evidence="7">E2R20</strain>
    </source>
</reference>
<feature type="domain" description="DUF1542" evidence="6">
    <location>
        <begin position="1053"/>
        <end position="1129"/>
    </location>
</feature>
<feature type="coiled-coil region" evidence="2">
    <location>
        <begin position="1465"/>
        <end position="1540"/>
    </location>
</feature>
<keyword evidence="8" id="KW-1185">Reference proteome</keyword>
<feature type="domain" description="DUF1542" evidence="6">
    <location>
        <begin position="1518"/>
        <end position="1590"/>
    </location>
</feature>
<feature type="domain" description="DUF1542" evidence="6">
    <location>
        <begin position="282"/>
        <end position="358"/>
    </location>
</feature>
<feature type="domain" description="DUF1542" evidence="6">
    <location>
        <begin position="1207"/>
        <end position="1280"/>
    </location>
</feature>
<feature type="compositionally biased region" description="Low complexity" evidence="3">
    <location>
        <begin position="184"/>
        <end position="200"/>
    </location>
</feature>